<comment type="caution">
    <text evidence="2">The sequence shown here is derived from an EMBL/GenBank/DDBJ whole genome shotgun (WGS) entry which is preliminary data.</text>
</comment>
<evidence type="ECO:0000313" key="3">
    <source>
        <dbReference type="Proteomes" id="UP001217089"/>
    </source>
</evidence>
<dbReference type="SMART" id="SM00248">
    <property type="entry name" value="ANK"/>
    <property type="match status" value="4"/>
</dbReference>
<gene>
    <name evidence="2" type="ORF">KUTeg_023560</name>
</gene>
<dbReference type="Gene3D" id="1.25.40.20">
    <property type="entry name" value="Ankyrin repeat-containing domain"/>
    <property type="match status" value="2"/>
</dbReference>
<feature type="repeat" description="ANK" evidence="1">
    <location>
        <begin position="22"/>
        <end position="59"/>
    </location>
</feature>
<dbReference type="InterPro" id="IPR002110">
    <property type="entry name" value="Ankyrin_rpt"/>
</dbReference>
<evidence type="ECO:0000256" key="1">
    <source>
        <dbReference type="PROSITE-ProRule" id="PRU00023"/>
    </source>
</evidence>
<dbReference type="InterPro" id="IPR036770">
    <property type="entry name" value="Ankyrin_rpt-contain_sf"/>
</dbReference>
<keyword evidence="3" id="KW-1185">Reference proteome</keyword>
<keyword evidence="1" id="KW-0040">ANK repeat</keyword>
<dbReference type="EMBL" id="JARBDR010000921">
    <property type="protein sequence ID" value="KAJ8299500.1"/>
    <property type="molecule type" value="Genomic_DNA"/>
</dbReference>
<evidence type="ECO:0000313" key="2">
    <source>
        <dbReference type="EMBL" id="KAJ8299500.1"/>
    </source>
</evidence>
<dbReference type="PROSITE" id="PS50088">
    <property type="entry name" value="ANK_REPEAT"/>
    <property type="match status" value="3"/>
</dbReference>
<reference evidence="2 3" key="1">
    <citation type="submission" date="2022-12" db="EMBL/GenBank/DDBJ databases">
        <title>Chromosome-level genome of Tegillarca granosa.</title>
        <authorList>
            <person name="Kim J."/>
        </authorList>
    </citation>
    <scope>NUCLEOTIDE SEQUENCE [LARGE SCALE GENOMIC DNA]</scope>
    <source>
        <strain evidence="2">Teg-2019</strain>
        <tissue evidence="2">Adductor muscle</tissue>
    </source>
</reference>
<dbReference type="InterPro" id="IPR052391">
    <property type="entry name" value="E3_Ligase-Neurotoxin"/>
</dbReference>
<protein>
    <submittedName>
        <fullName evidence="2">Uncharacterized protein</fullName>
    </submittedName>
</protein>
<sequence>MSVCKLQLLLDAGAMVDAEDSEGNTPLHVKCYGESNKPSEMTSIELLLQRGASLVKRNFRELLPIHCCAMQGRVDVMRLMMRHDTDAGMPKSINLEEDKKPPSLLHLSIANDFMECADWLVSNGFFFKEREQDILLRRILSEQIKLALHYAAGMAGSSDILDLLLSYGAEVDAFNEDGNTPLFFATQSDNQYSASALIDHGANYRQKNHQGLTALDYIVDYDEWIDCGYFGDEIKARLKAYNLKHARDLIRAISKKVKPVPFHPMLRMEESSIPMTTTGSRTKSHPSTPLLTAGTSHISLGSASIFGHHPLPPLRRVSVAAGYLTR</sequence>
<feature type="repeat" description="ANK" evidence="1">
    <location>
        <begin position="143"/>
        <end position="176"/>
    </location>
</feature>
<accession>A0ABQ9E7M9</accession>
<dbReference type="Proteomes" id="UP001217089">
    <property type="component" value="Unassembled WGS sequence"/>
</dbReference>
<dbReference type="PANTHER" id="PTHR24133:SF40">
    <property type="entry name" value="ANKYRIN REPEAT DOMAIN 44"/>
    <property type="match status" value="1"/>
</dbReference>
<dbReference type="PANTHER" id="PTHR24133">
    <property type="entry name" value="ANKYRIN DOMAIN-CONTAINING"/>
    <property type="match status" value="1"/>
</dbReference>
<name>A0ABQ9E7M9_TEGGR</name>
<proteinExistence type="predicted"/>
<dbReference type="SUPFAM" id="SSF48403">
    <property type="entry name" value="Ankyrin repeat"/>
    <property type="match status" value="1"/>
</dbReference>
<dbReference type="Pfam" id="PF12796">
    <property type="entry name" value="Ank_2"/>
    <property type="match status" value="1"/>
</dbReference>
<feature type="repeat" description="ANK" evidence="1">
    <location>
        <begin position="177"/>
        <end position="209"/>
    </location>
</feature>
<organism evidence="2 3">
    <name type="scientific">Tegillarca granosa</name>
    <name type="common">Malaysian cockle</name>
    <name type="synonym">Anadara granosa</name>
    <dbReference type="NCBI Taxonomy" id="220873"/>
    <lineage>
        <taxon>Eukaryota</taxon>
        <taxon>Metazoa</taxon>
        <taxon>Spiralia</taxon>
        <taxon>Lophotrochozoa</taxon>
        <taxon>Mollusca</taxon>
        <taxon>Bivalvia</taxon>
        <taxon>Autobranchia</taxon>
        <taxon>Pteriomorphia</taxon>
        <taxon>Arcoida</taxon>
        <taxon>Arcoidea</taxon>
        <taxon>Arcidae</taxon>
        <taxon>Tegillarca</taxon>
    </lineage>
</organism>
<dbReference type="PROSITE" id="PS50297">
    <property type="entry name" value="ANK_REP_REGION"/>
    <property type="match status" value="1"/>
</dbReference>